<evidence type="ECO:0000259" key="1">
    <source>
        <dbReference type="Pfam" id="PF08241"/>
    </source>
</evidence>
<organism evidence="2 3">
    <name type="scientific">Ferruginivarius sediminum</name>
    <dbReference type="NCBI Taxonomy" id="2661937"/>
    <lineage>
        <taxon>Bacteria</taxon>
        <taxon>Pseudomonadati</taxon>
        <taxon>Pseudomonadota</taxon>
        <taxon>Alphaproteobacteria</taxon>
        <taxon>Rhodospirillales</taxon>
        <taxon>Rhodospirillaceae</taxon>
        <taxon>Ferruginivarius</taxon>
    </lineage>
</organism>
<dbReference type="GO" id="GO:0032259">
    <property type="term" value="P:methylation"/>
    <property type="evidence" value="ECO:0007669"/>
    <property type="project" value="UniProtKB-KW"/>
</dbReference>
<evidence type="ECO:0000313" key="3">
    <source>
        <dbReference type="Proteomes" id="UP000253941"/>
    </source>
</evidence>
<dbReference type="PANTHER" id="PTHR43591:SF24">
    <property type="entry name" value="2-METHOXY-6-POLYPRENYL-1,4-BENZOQUINOL METHYLASE, MITOCHONDRIAL"/>
    <property type="match status" value="1"/>
</dbReference>
<keyword evidence="2" id="KW-0489">Methyltransferase</keyword>
<dbReference type="AlphaFoldDB" id="A0A369TAA9"/>
<dbReference type="PANTHER" id="PTHR43591">
    <property type="entry name" value="METHYLTRANSFERASE"/>
    <property type="match status" value="1"/>
</dbReference>
<reference evidence="2 3" key="1">
    <citation type="submission" date="2018-07" db="EMBL/GenBank/DDBJ databases">
        <title>Venubactetium sediminum gen. nov., sp. nov., isolated from a marine solar saltern.</title>
        <authorList>
            <person name="Wang S."/>
        </authorList>
    </citation>
    <scope>NUCLEOTIDE SEQUENCE [LARGE SCALE GENOMIC DNA]</scope>
    <source>
        <strain evidence="2 3">WD2A32</strain>
    </source>
</reference>
<dbReference type="InterPro" id="IPR029063">
    <property type="entry name" value="SAM-dependent_MTases_sf"/>
</dbReference>
<dbReference type="InterPro" id="IPR013216">
    <property type="entry name" value="Methyltransf_11"/>
</dbReference>
<dbReference type="Pfam" id="PF08241">
    <property type="entry name" value="Methyltransf_11"/>
    <property type="match status" value="1"/>
</dbReference>
<dbReference type="Proteomes" id="UP000253941">
    <property type="component" value="Unassembled WGS sequence"/>
</dbReference>
<dbReference type="GO" id="GO:0008757">
    <property type="term" value="F:S-adenosylmethionine-dependent methyltransferase activity"/>
    <property type="evidence" value="ECO:0007669"/>
    <property type="project" value="InterPro"/>
</dbReference>
<dbReference type="Gene3D" id="3.40.50.150">
    <property type="entry name" value="Vaccinia Virus protein VP39"/>
    <property type="match status" value="1"/>
</dbReference>
<sequence>MRTMNTAAEEQDLSELKDKLKATWTAGDYGLIARGLERSAREFLDRIGIRPGENVLDVACGTGQLAIPAARQGARVTGLDIAENWIAQARSRADADGLEVRFDVGDAEDMPYEDGAFDLVVSMIGAMFAPRPARVAAEMLRVCRPGGRIVMANWTPEGFVGDFFKTVARYVPPPPMPSPLMWGDETEVKARLSDGVADLRLTRSILRFHYPMPPSEVAAHYFEHFGPTKRASAALGREGQAALNAELEALWAANNLASDGTTQVDAEILEVVAARE</sequence>
<dbReference type="CDD" id="cd02440">
    <property type="entry name" value="AdoMet_MTases"/>
    <property type="match status" value="1"/>
</dbReference>
<evidence type="ECO:0000313" key="2">
    <source>
        <dbReference type="EMBL" id="RDD61315.1"/>
    </source>
</evidence>
<comment type="caution">
    <text evidence="2">The sequence shown here is derived from an EMBL/GenBank/DDBJ whole genome shotgun (WGS) entry which is preliminary data.</text>
</comment>
<protein>
    <submittedName>
        <fullName evidence="2">Class I SAM-dependent methyltransferase</fullName>
    </submittedName>
</protein>
<name>A0A369TAA9_9PROT</name>
<gene>
    <name evidence="2" type="ORF">DRB17_13675</name>
</gene>
<proteinExistence type="predicted"/>
<keyword evidence="3" id="KW-1185">Reference proteome</keyword>
<dbReference type="SUPFAM" id="SSF53335">
    <property type="entry name" value="S-adenosyl-L-methionine-dependent methyltransferases"/>
    <property type="match status" value="1"/>
</dbReference>
<accession>A0A369TAA9</accession>
<keyword evidence="2" id="KW-0808">Transferase</keyword>
<dbReference type="EMBL" id="QPMH01000013">
    <property type="protein sequence ID" value="RDD61315.1"/>
    <property type="molecule type" value="Genomic_DNA"/>
</dbReference>
<feature type="domain" description="Methyltransferase type 11" evidence="1">
    <location>
        <begin position="56"/>
        <end position="151"/>
    </location>
</feature>